<comment type="caution">
    <text evidence="2">The sequence shown here is derived from an EMBL/GenBank/DDBJ whole genome shotgun (WGS) entry which is preliminary data.</text>
</comment>
<feature type="domain" description="Integrase catalytic" evidence="1">
    <location>
        <begin position="159"/>
        <end position="277"/>
    </location>
</feature>
<dbReference type="SUPFAM" id="SSF46689">
    <property type="entry name" value="Homeodomain-like"/>
    <property type="match status" value="1"/>
</dbReference>
<dbReference type="PROSITE" id="PS50994">
    <property type="entry name" value="INTEGRASE"/>
    <property type="match status" value="1"/>
</dbReference>
<evidence type="ECO:0000259" key="1">
    <source>
        <dbReference type="PROSITE" id="PS50994"/>
    </source>
</evidence>
<name>A0ABW4TF63_9ACTN</name>
<keyword evidence="3" id="KW-1185">Reference proteome</keyword>
<sequence length="277" mass="31539">MLFRLAYLTVTNAFAALRLLPMGDRDKDVEILVLRHQIAVLERQLGADTRVRLAPEDRAFLAALLTLLPREVLRRLRLLVRPDTVLRWHRDLMRRRHARTCRPKRPGRPPTIRSIRALILRLVRENPSWGYRRVHGELATLGIKVAPSTVWEILKQEGVDPAPERASTTWATFLRSQADALLACDFIETVTLSGQRQYILAVIEHATRRVRVLGTTAHPTASWVVQAMKNLVMDLEEAGCRARYLIRDRDAKFPALMDELLTEIGIQTVLTGPGCRA</sequence>
<reference evidence="3" key="1">
    <citation type="journal article" date="2019" name="Int. J. Syst. Evol. Microbiol.">
        <title>The Global Catalogue of Microorganisms (GCM) 10K type strain sequencing project: providing services to taxonomists for standard genome sequencing and annotation.</title>
        <authorList>
            <consortium name="The Broad Institute Genomics Platform"/>
            <consortium name="The Broad Institute Genome Sequencing Center for Infectious Disease"/>
            <person name="Wu L."/>
            <person name="Ma J."/>
        </authorList>
    </citation>
    <scope>NUCLEOTIDE SEQUENCE [LARGE SCALE GENOMIC DNA]</scope>
    <source>
        <strain evidence="3">ICMP 6774ER</strain>
    </source>
</reference>
<proteinExistence type="predicted"/>
<dbReference type="RefSeq" id="WP_379582021.1">
    <property type="nucleotide sequence ID" value="NZ_JBHUFV010000085.1"/>
</dbReference>
<accession>A0ABW4TF63</accession>
<dbReference type="Gene3D" id="3.30.420.10">
    <property type="entry name" value="Ribonuclease H-like superfamily/Ribonuclease H"/>
    <property type="match status" value="1"/>
</dbReference>
<organism evidence="2 3">
    <name type="scientific">Nonomuraea mangrovi</name>
    <dbReference type="NCBI Taxonomy" id="2316207"/>
    <lineage>
        <taxon>Bacteria</taxon>
        <taxon>Bacillati</taxon>
        <taxon>Actinomycetota</taxon>
        <taxon>Actinomycetes</taxon>
        <taxon>Streptosporangiales</taxon>
        <taxon>Streptosporangiaceae</taxon>
        <taxon>Nonomuraea</taxon>
    </lineage>
</organism>
<dbReference type="Proteomes" id="UP001597368">
    <property type="component" value="Unassembled WGS sequence"/>
</dbReference>
<dbReference type="InterPro" id="IPR001584">
    <property type="entry name" value="Integrase_cat-core"/>
</dbReference>
<dbReference type="InterPro" id="IPR036397">
    <property type="entry name" value="RNaseH_sf"/>
</dbReference>
<protein>
    <recommendedName>
        <fullName evidence="1">Integrase catalytic domain-containing protein</fullName>
    </recommendedName>
</protein>
<evidence type="ECO:0000313" key="2">
    <source>
        <dbReference type="EMBL" id="MFD1939595.1"/>
    </source>
</evidence>
<dbReference type="SUPFAM" id="SSF53098">
    <property type="entry name" value="Ribonuclease H-like"/>
    <property type="match status" value="1"/>
</dbReference>
<dbReference type="EMBL" id="JBHUFV010000085">
    <property type="protein sequence ID" value="MFD1939595.1"/>
    <property type="molecule type" value="Genomic_DNA"/>
</dbReference>
<dbReference type="InterPro" id="IPR009057">
    <property type="entry name" value="Homeodomain-like_sf"/>
</dbReference>
<gene>
    <name evidence="2" type="ORF">ACFSKW_49860</name>
</gene>
<dbReference type="InterPro" id="IPR012337">
    <property type="entry name" value="RNaseH-like_sf"/>
</dbReference>
<evidence type="ECO:0000313" key="3">
    <source>
        <dbReference type="Proteomes" id="UP001597368"/>
    </source>
</evidence>